<evidence type="ECO:0000256" key="2">
    <source>
        <dbReference type="ARBA" id="ARBA00008834"/>
    </source>
</evidence>
<dbReference type="EMBL" id="JADCNL010000006">
    <property type="protein sequence ID" value="KAG0477396.1"/>
    <property type="molecule type" value="Genomic_DNA"/>
</dbReference>
<evidence type="ECO:0000256" key="3">
    <source>
        <dbReference type="ARBA" id="ARBA00022512"/>
    </source>
</evidence>
<dbReference type="Gene3D" id="2.160.20.10">
    <property type="entry name" value="Single-stranded right-handed beta-helix, Pectin lyase-like"/>
    <property type="match status" value="2"/>
</dbReference>
<evidence type="ECO:0000313" key="9">
    <source>
        <dbReference type="EMBL" id="KAG0477396.1"/>
    </source>
</evidence>
<dbReference type="InterPro" id="IPR011050">
    <property type="entry name" value="Pectin_lyase_fold/virulence"/>
</dbReference>
<dbReference type="AlphaFoldDB" id="A0A835QPW4"/>
<keyword evidence="5 8" id="KW-0378">Hydrolase</keyword>
<dbReference type="Proteomes" id="UP000636800">
    <property type="component" value="Chromosome 6"/>
</dbReference>
<sequence length="420" mass="46314">MVVHYFPLETLLSSLLRAIGVTDEGKYIFTNIIFEVNGFFHEFLVVNKALPRAGYSRLKELWDMCCRLRHGARPWLLEHGTGPWPEVFMEAADHHAMMAVCSSFFNLVMMMDVQQEASFSHGMRAHPAYDVLDEEQCPLLHKTKVFMGSSQVMDMVVSVDDYGAKGGGADDTQAFLLAWKTACSSKSPVSLVVPKNNTYLLKPITLSGPCKSEVSVMIGGAIEASSNMSDWNGKNRRLWIVFSNLENLTVSGGGSINGNGQPCKGAPTAITIIGSLGAKKSTAQVSDVKVDKAQLHGTTNGVRIKTWQGGKGYAKDIVFENIDMYDVKNPIIIDQNYCDSKKKCKQQESAVKISNVQYKSIKGTSVSKFAIAFHCSKNIPCRDILLQDINLVEEGEDTKSFCENVKFHINGTVIPQPCSY</sequence>
<gene>
    <name evidence="9" type="ORF">HPP92_014237</name>
</gene>
<evidence type="ECO:0000313" key="10">
    <source>
        <dbReference type="Proteomes" id="UP000636800"/>
    </source>
</evidence>
<dbReference type="InterPro" id="IPR000743">
    <property type="entry name" value="Glyco_hydro_28"/>
</dbReference>
<evidence type="ECO:0000256" key="8">
    <source>
        <dbReference type="RuleBase" id="RU361169"/>
    </source>
</evidence>
<evidence type="ECO:0000256" key="6">
    <source>
        <dbReference type="ARBA" id="ARBA00023295"/>
    </source>
</evidence>
<organism evidence="9 10">
    <name type="scientific">Vanilla planifolia</name>
    <name type="common">Vanilla</name>
    <dbReference type="NCBI Taxonomy" id="51239"/>
    <lineage>
        <taxon>Eukaryota</taxon>
        <taxon>Viridiplantae</taxon>
        <taxon>Streptophyta</taxon>
        <taxon>Embryophyta</taxon>
        <taxon>Tracheophyta</taxon>
        <taxon>Spermatophyta</taxon>
        <taxon>Magnoliopsida</taxon>
        <taxon>Liliopsida</taxon>
        <taxon>Asparagales</taxon>
        <taxon>Orchidaceae</taxon>
        <taxon>Vanilloideae</taxon>
        <taxon>Vanilleae</taxon>
        <taxon>Vanilla</taxon>
    </lineage>
</organism>
<evidence type="ECO:0000256" key="1">
    <source>
        <dbReference type="ARBA" id="ARBA00004191"/>
    </source>
</evidence>
<keyword evidence="4" id="KW-0964">Secreted</keyword>
<name>A0A835QPW4_VANPL</name>
<keyword evidence="3" id="KW-0134">Cell wall</keyword>
<evidence type="ECO:0000256" key="7">
    <source>
        <dbReference type="ARBA" id="ARBA00023316"/>
    </source>
</evidence>
<proteinExistence type="inferred from homology"/>
<accession>A0A835QPW4</accession>
<keyword evidence="10" id="KW-1185">Reference proteome</keyword>
<dbReference type="SUPFAM" id="SSF51126">
    <property type="entry name" value="Pectin lyase-like"/>
    <property type="match status" value="1"/>
</dbReference>
<evidence type="ECO:0008006" key="11">
    <source>
        <dbReference type="Google" id="ProtNLM"/>
    </source>
</evidence>
<comment type="caution">
    <text evidence="9">The sequence shown here is derived from an EMBL/GenBank/DDBJ whole genome shotgun (WGS) entry which is preliminary data.</text>
</comment>
<dbReference type="GO" id="GO:0005975">
    <property type="term" value="P:carbohydrate metabolic process"/>
    <property type="evidence" value="ECO:0007669"/>
    <property type="project" value="InterPro"/>
</dbReference>
<dbReference type="PANTHER" id="PTHR31375">
    <property type="match status" value="1"/>
</dbReference>
<dbReference type="GO" id="GO:0004650">
    <property type="term" value="F:polygalacturonase activity"/>
    <property type="evidence" value="ECO:0007669"/>
    <property type="project" value="InterPro"/>
</dbReference>
<dbReference type="InterPro" id="IPR012334">
    <property type="entry name" value="Pectin_lyas_fold"/>
</dbReference>
<dbReference type="GO" id="GO:0071555">
    <property type="term" value="P:cell wall organization"/>
    <property type="evidence" value="ECO:0007669"/>
    <property type="project" value="UniProtKB-KW"/>
</dbReference>
<keyword evidence="7" id="KW-0961">Cell wall biogenesis/degradation</keyword>
<evidence type="ECO:0000256" key="4">
    <source>
        <dbReference type="ARBA" id="ARBA00022525"/>
    </source>
</evidence>
<dbReference type="Pfam" id="PF00295">
    <property type="entry name" value="Glyco_hydro_28"/>
    <property type="match status" value="2"/>
</dbReference>
<evidence type="ECO:0000256" key="5">
    <source>
        <dbReference type="ARBA" id="ARBA00022801"/>
    </source>
</evidence>
<reference evidence="9 10" key="1">
    <citation type="journal article" date="2020" name="Nat. Food">
        <title>A phased Vanilla planifolia genome enables genetic improvement of flavour and production.</title>
        <authorList>
            <person name="Hasing T."/>
            <person name="Tang H."/>
            <person name="Brym M."/>
            <person name="Khazi F."/>
            <person name="Huang T."/>
            <person name="Chambers A.H."/>
        </authorList>
    </citation>
    <scope>NUCLEOTIDE SEQUENCE [LARGE SCALE GENOMIC DNA]</scope>
    <source>
        <tissue evidence="9">Leaf</tissue>
    </source>
</reference>
<dbReference type="OrthoDB" id="757625at2759"/>
<comment type="subcellular location">
    <subcellularLocation>
        <location evidence="1">Secreted</location>
        <location evidence="1">Cell wall</location>
    </subcellularLocation>
</comment>
<keyword evidence="6 8" id="KW-0326">Glycosidase</keyword>
<protein>
    <recommendedName>
        <fullName evidence="11">Polygalacturonase</fullName>
    </recommendedName>
</protein>
<comment type="similarity">
    <text evidence="2 8">Belongs to the glycosyl hydrolase 28 family.</text>
</comment>